<reference evidence="2 3" key="1">
    <citation type="submission" date="2020-08" db="EMBL/GenBank/DDBJ databases">
        <title>Genomic Encyclopedia of Type Strains, Phase IV (KMG-IV): sequencing the most valuable type-strain genomes for metagenomic binning, comparative biology and taxonomic classification.</title>
        <authorList>
            <person name="Goeker M."/>
        </authorList>
    </citation>
    <scope>NUCLEOTIDE SEQUENCE [LARGE SCALE GENOMIC DNA]</scope>
    <source>
        <strain evidence="2 3">DSM 27244</strain>
    </source>
</reference>
<keyword evidence="1" id="KW-0812">Transmembrane</keyword>
<dbReference type="EMBL" id="JACIJJ010000004">
    <property type="protein sequence ID" value="MBB5699252.1"/>
    <property type="molecule type" value="Genomic_DNA"/>
</dbReference>
<keyword evidence="3" id="KW-1185">Reference proteome</keyword>
<keyword evidence="1" id="KW-0472">Membrane</keyword>
<organism evidence="2 3">
    <name type="scientific">Sphingomonas yantingensis</name>
    <dbReference type="NCBI Taxonomy" id="1241761"/>
    <lineage>
        <taxon>Bacteria</taxon>
        <taxon>Pseudomonadati</taxon>
        <taxon>Pseudomonadota</taxon>
        <taxon>Alphaproteobacteria</taxon>
        <taxon>Sphingomonadales</taxon>
        <taxon>Sphingomonadaceae</taxon>
        <taxon>Sphingomonas</taxon>
    </lineage>
</organism>
<evidence type="ECO:0000313" key="3">
    <source>
        <dbReference type="Proteomes" id="UP000557739"/>
    </source>
</evidence>
<gene>
    <name evidence="2" type="ORF">FHR19_002618</name>
</gene>
<comment type="caution">
    <text evidence="2">The sequence shown here is derived from an EMBL/GenBank/DDBJ whole genome shotgun (WGS) entry which is preliminary data.</text>
</comment>
<feature type="transmembrane region" description="Helical" evidence="1">
    <location>
        <begin position="17"/>
        <end position="40"/>
    </location>
</feature>
<dbReference type="AlphaFoldDB" id="A0A7W9EIJ0"/>
<evidence type="ECO:0000313" key="2">
    <source>
        <dbReference type="EMBL" id="MBB5699252.1"/>
    </source>
</evidence>
<dbReference type="Proteomes" id="UP000557739">
    <property type="component" value="Unassembled WGS sequence"/>
</dbReference>
<evidence type="ECO:0000256" key="1">
    <source>
        <dbReference type="SAM" id="Phobius"/>
    </source>
</evidence>
<sequence length="91" mass="9761">MPPVFNLGEAAMQDPQFYFVMAAAGLVALGMVTAGLLTAWRGWLTLKQQQMALAGHLPADMPGPSPTQRIEIADLKERIKKLEAIAAGVDL</sequence>
<protein>
    <submittedName>
        <fullName evidence="2">Uncharacterized protein</fullName>
    </submittedName>
</protein>
<name>A0A7W9EIJ0_9SPHN</name>
<accession>A0A7W9EIJ0</accession>
<keyword evidence="1" id="KW-1133">Transmembrane helix</keyword>
<proteinExistence type="predicted"/>